<accession>A0AAD4I9X3</accession>
<organism evidence="2 3">
    <name type="scientific">Alternaria panax</name>
    <dbReference type="NCBI Taxonomy" id="48097"/>
    <lineage>
        <taxon>Eukaryota</taxon>
        <taxon>Fungi</taxon>
        <taxon>Dikarya</taxon>
        <taxon>Ascomycota</taxon>
        <taxon>Pezizomycotina</taxon>
        <taxon>Dothideomycetes</taxon>
        <taxon>Pleosporomycetidae</taxon>
        <taxon>Pleosporales</taxon>
        <taxon>Pleosporineae</taxon>
        <taxon>Pleosporaceae</taxon>
        <taxon>Alternaria</taxon>
        <taxon>Alternaria sect. Panax</taxon>
    </lineage>
</organism>
<feature type="region of interest" description="Disordered" evidence="1">
    <location>
        <begin position="12"/>
        <end position="36"/>
    </location>
</feature>
<dbReference type="EMBL" id="JAANER010000004">
    <property type="protein sequence ID" value="KAG9190109.1"/>
    <property type="molecule type" value="Genomic_DNA"/>
</dbReference>
<dbReference type="Proteomes" id="UP001199106">
    <property type="component" value="Unassembled WGS sequence"/>
</dbReference>
<sequence>MALQLQIFQKSTGDERPFDADDGWSQFRPPDSATRAPSRNLACWRKMMKSKVSVDPHTLQPDPSLIKLKAEWQIDPKKWGPRLSKNPVCLLDMLRQSQALGATDPRDRVRATLNLVIDYDDDGYELDYENSLAEHYLSIAWLLPFKCNSLQCLVMARTPIIPDPTVQGLPLWVPNWNMPGNAEYFLSSFHTAADLPMYGTPFKEDKNDGIFHVRGVLYTKVDRALSTIDNSLSPLSALSNLFISAIKSTGCHRSDIIKLASALVGPAIAELRIGNAYFSESEEVLYTGILLSYSFITPGLRIVDLLPYSTNVYDKHQR</sequence>
<name>A0AAD4I9X3_9PLEO</name>
<evidence type="ECO:0000313" key="3">
    <source>
        <dbReference type="Proteomes" id="UP001199106"/>
    </source>
</evidence>
<keyword evidence="3" id="KW-1185">Reference proteome</keyword>
<reference evidence="2" key="1">
    <citation type="submission" date="2021-07" db="EMBL/GenBank/DDBJ databases">
        <title>Genome Resource of American Ginseng Black Spot Pathogen Alternaria panax.</title>
        <authorList>
            <person name="Qiu C."/>
            <person name="Wang W."/>
            <person name="Liu Z."/>
        </authorList>
    </citation>
    <scope>NUCLEOTIDE SEQUENCE</scope>
    <source>
        <strain evidence="2">BNCC115425</strain>
    </source>
</reference>
<evidence type="ECO:0000313" key="2">
    <source>
        <dbReference type="EMBL" id="KAG9190109.1"/>
    </source>
</evidence>
<gene>
    <name evidence="2" type="ORF">G6011_08197</name>
</gene>
<proteinExistence type="predicted"/>
<evidence type="ECO:0000256" key="1">
    <source>
        <dbReference type="SAM" id="MobiDB-lite"/>
    </source>
</evidence>
<protein>
    <submittedName>
        <fullName evidence="2">Uncharacterized protein</fullName>
    </submittedName>
</protein>
<dbReference type="AlphaFoldDB" id="A0AAD4I9X3"/>
<comment type="caution">
    <text evidence="2">The sequence shown here is derived from an EMBL/GenBank/DDBJ whole genome shotgun (WGS) entry which is preliminary data.</text>
</comment>